<dbReference type="Pfam" id="PF15985">
    <property type="entry name" value="KH_6"/>
    <property type="match status" value="1"/>
</dbReference>
<accession>A0A4U0VSZ2</accession>
<dbReference type="PROSITE" id="PS00122">
    <property type="entry name" value="CARBOXYLESTERASE_B_1"/>
    <property type="match status" value="1"/>
</dbReference>
<feature type="domain" description="Carboxylesterase type B" evidence="6">
    <location>
        <begin position="229"/>
        <end position="659"/>
    </location>
</feature>
<dbReference type="Pfam" id="PF21262">
    <property type="entry name" value="RRP40_S1"/>
    <property type="match status" value="1"/>
</dbReference>
<dbReference type="Gene3D" id="2.40.50.140">
    <property type="entry name" value="Nucleic acid-binding proteins"/>
    <property type="match status" value="1"/>
</dbReference>
<dbReference type="EMBL" id="NAJN01002510">
    <property type="protein sequence ID" value="TKA51795.1"/>
    <property type="molecule type" value="Genomic_DNA"/>
</dbReference>
<evidence type="ECO:0000256" key="1">
    <source>
        <dbReference type="ARBA" id="ARBA00005964"/>
    </source>
</evidence>
<dbReference type="SUPFAM" id="SSF54791">
    <property type="entry name" value="Eukaryotic type KH-domain (KH-domain type I)"/>
    <property type="match status" value="1"/>
</dbReference>
<evidence type="ECO:0008006" key="11">
    <source>
        <dbReference type="Google" id="ProtNLM"/>
    </source>
</evidence>
<name>A0A4U0VSZ2_9PEZI</name>
<dbReference type="InterPro" id="IPR019819">
    <property type="entry name" value="Carboxylesterase_B_CS"/>
</dbReference>
<sequence>MATIVLPGDEIPPSLLPASRSRPLTLGPGLLHTPPSAITATLAGALSTDTKKNAIWLEYNGGRYIPAVNDLVIVTVHHSSVDTYHCAITPYASFATLPQLAFEGATKKTRPILAGGALVYARVTSASKFLDPELECLNPSTGKADGLEPLKGGMLFDITLGMARRLLMKDNMAAGTVVLEELGEKAQFEIAVGRNGKLWVNSGSTALTLGVGKAVTETDQKGLRIDEQRKLLNKFLGVPFAVSPPQRFSPPQKPQAWSKPIDTKQWSAACIQRFPYPAASRNFTMQVFNNPPPVESEDCLYLNVYAPAAPAAGKGRAVMFWIYGGSLQFGNAGQQYYDGSQFAAYEDVIVVSTNYRTNVFGFPSSPELSSTGHNLGFLDQRFALDWVQRNIHAFGGDPAKVTIFGESAGAFSVDAILTSFPKGSSPPFRGAILESGQYSYRFSPPVNNVPAWNSLAAALNCSSATSNLTCIRAASATDIKSIIEHQNLIFNPIPDNITLMSKPAEMRTSGNIANIPVMSGTNSQEGRVFVVGQNDTAAYLNATFGAFPPALVSAIAAAYPLGQNGLNAPYDQISQIFTEYIFQCNQALFANASAAAGIPSWLYYFNASFPNTQGFPGAGVYHSSEIPLVFSSYTPVGTTVQEYALSNFMRGAWARFAKDPANGPGWNRVGSGAQYGAPGDMDLGVLGDRLNAKGSGVTVVRESEVNGRCGLFKPVYDAILALTGEGPTPS</sequence>
<dbReference type="SUPFAM" id="SSF53474">
    <property type="entry name" value="alpha/beta-Hydrolases"/>
    <property type="match status" value="1"/>
</dbReference>
<dbReference type="GO" id="GO:0052689">
    <property type="term" value="F:carboxylic ester hydrolase activity"/>
    <property type="evidence" value="ECO:0007669"/>
    <property type="project" value="TreeGrafter"/>
</dbReference>
<dbReference type="InterPro" id="IPR036612">
    <property type="entry name" value="KH_dom_type_1_sf"/>
</dbReference>
<dbReference type="OrthoDB" id="340500at2759"/>
<dbReference type="PANTHER" id="PTHR43918">
    <property type="entry name" value="ACETYLCHOLINESTERASE"/>
    <property type="match status" value="1"/>
</dbReference>
<proteinExistence type="inferred from homology"/>
<dbReference type="PROSITE" id="PS00941">
    <property type="entry name" value="CARBOXYLESTERASE_B_2"/>
    <property type="match status" value="1"/>
</dbReference>
<evidence type="ECO:0000313" key="10">
    <source>
        <dbReference type="Proteomes" id="UP000308768"/>
    </source>
</evidence>
<dbReference type="PANTHER" id="PTHR43918:SF4">
    <property type="entry name" value="CARBOXYLIC ESTER HYDROLASE"/>
    <property type="match status" value="1"/>
</dbReference>
<dbReference type="Pfam" id="PF18311">
    <property type="entry name" value="Rrp40_N"/>
    <property type="match status" value="1"/>
</dbReference>
<evidence type="ECO:0000256" key="2">
    <source>
        <dbReference type="ARBA" id="ARBA00022490"/>
    </source>
</evidence>
<dbReference type="Gene3D" id="3.40.50.1820">
    <property type="entry name" value="alpha/beta hydrolase"/>
    <property type="match status" value="1"/>
</dbReference>
<dbReference type="InterPro" id="IPR002018">
    <property type="entry name" value="CarbesteraseB"/>
</dbReference>
<comment type="similarity">
    <text evidence="1">Belongs to the type-B carboxylesterase/lipase family.</text>
</comment>
<keyword evidence="10" id="KW-1185">Reference proteome</keyword>
<dbReference type="GO" id="GO:0003723">
    <property type="term" value="F:RNA binding"/>
    <property type="evidence" value="ECO:0007669"/>
    <property type="project" value="UniProtKB-KW"/>
</dbReference>
<dbReference type="GO" id="GO:0000178">
    <property type="term" value="C:exosome (RNase complex)"/>
    <property type="evidence" value="ECO:0007669"/>
    <property type="project" value="UniProtKB-KW"/>
</dbReference>
<evidence type="ECO:0000259" key="7">
    <source>
        <dbReference type="Pfam" id="PF15985"/>
    </source>
</evidence>
<feature type="domain" description="K Homology" evidence="7">
    <location>
        <begin position="153"/>
        <end position="204"/>
    </location>
</feature>
<dbReference type="FunFam" id="2.40.50.100:FF:000073">
    <property type="entry name" value="Putative Exosome complex component RRP40"/>
    <property type="match status" value="1"/>
</dbReference>
<evidence type="ECO:0000256" key="3">
    <source>
        <dbReference type="ARBA" id="ARBA00022801"/>
    </source>
</evidence>
<dbReference type="AlphaFoldDB" id="A0A4U0VSZ2"/>
<keyword evidence="2" id="KW-0963">Cytoplasm</keyword>
<dbReference type="Gene3D" id="2.40.50.100">
    <property type="match status" value="1"/>
</dbReference>
<protein>
    <recommendedName>
        <fullName evidence="11">Carboxylesterase type B domain-containing protein</fullName>
    </recommendedName>
</protein>
<feature type="domain" description="Exosome complex exonuclease Rrp40 N-terminal" evidence="8">
    <location>
        <begin position="24"/>
        <end position="63"/>
    </location>
</feature>
<dbReference type="Pfam" id="PF00135">
    <property type="entry name" value="COesterase"/>
    <property type="match status" value="1"/>
</dbReference>
<dbReference type="InterPro" id="IPR041054">
    <property type="entry name" value="Rrp40_N_euk"/>
</dbReference>
<dbReference type="InterPro" id="IPR029058">
    <property type="entry name" value="AB_hydrolase_fold"/>
</dbReference>
<comment type="caution">
    <text evidence="9">The sequence shown here is derived from an EMBL/GenBank/DDBJ whole genome shotgun (WGS) entry which is preliminary data.</text>
</comment>
<dbReference type="InterPro" id="IPR019826">
    <property type="entry name" value="Carboxylesterase_B_AS"/>
</dbReference>
<reference evidence="9 10" key="1">
    <citation type="submission" date="2017-03" db="EMBL/GenBank/DDBJ databases">
        <title>Genomes of endolithic fungi from Antarctica.</title>
        <authorList>
            <person name="Coleine C."/>
            <person name="Masonjones S."/>
            <person name="Stajich J.E."/>
        </authorList>
    </citation>
    <scope>NUCLEOTIDE SEQUENCE [LARGE SCALE GENOMIC DNA]</scope>
    <source>
        <strain evidence="9 10">CCFEE 5187</strain>
    </source>
</reference>
<dbReference type="SUPFAM" id="SSF50249">
    <property type="entry name" value="Nucleic acid-binding proteins"/>
    <property type="match status" value="1"/>
</dbReference>
<keyword evidence="3" id="KW-0378">Hydrolase</keyword>
<dbReference type="Proteomes" id="UP000308768">
    <property type="component" value="Unassembled WGS sequence"/>
</dbReference>
<dbReference type="CDD" id="cd22526">
    <property type="entry name" value="KH-I_Rrp40"/>
    <property type="match status" value="1"/>
</dbReference>
<evidence type="ECO:0000259" key="8">
    <source>
        <dbReference type="Pfam" id="PF18311"/>
    </source>
</evidence>
<organism evidence="9 10">
    <name type="scientific">Cryomyces minteri</name>
    <dbReference type="NCBI Taxonomy" id="331657"/>
    <lineage>
        <taxon>Eukaryota</taxon>
        <taxon>Fungi</taxon>
        <taxon>Dikarya</taxon>
        <taxon>Ascomycota</taxon>
        <taxon>Pezizomycotina</taxon>
        <taxon>Dothideomycetes</taxon>
        <taxon>Dothideomycetes incertae sedis</taxon>
        <taxon>Cryomyces</taxon>
    </lineage>
</organism>
<dbReference type="InterPro" id="IPR004088">
    <property type="entry name" value="KH_dom_type_1"/>
</dbReference>
<evidence type="ECO:0000259" key="6">
    <source>
        <dbReference type="Pfam" id="PF00135"/>
    </source>
</evidence>
<dbReference type="InterPro" id="IPR012340">
    <property type="entry name" value="NA-bd_OB-fold"/>
</dbReference>
<dbReference type="InterPro" id="IPR050654">
    <property type="entry name" value="AChE-related_enzymes"/>
</dbReference>
<evidence type="ECO:0000313" key="9">
    <source>
        <dbReference type="EMBL" id="TKA51795.1"/>
    </source>
</evidence>
<keyword evidence="5" id="KW-0694">RNA-binding</keyword>
<evidence type="ECO:0000256" key="4">
    <source>
        <dbReference type="ARBA" id="ARBA00022835"/>
    </source>
</evidence>
<dbReference type="FunFam" id="2.40.50.140:FF:000127">
    <property type="entry name" value="Exosome complex component RRP40"/>
    <property type="match status" value="1"/>
</dbReference>
<gene>
    <name evidence="9" type="ORF">B0A49_11470</name>
</gene>
<keyword evidence="4" id="KW-0271">Exosome</keyword>
<evidence type="ECO:0000256" key="5">
    <source>
        <dbReference type="ARBA" id="ARBA00022884"/>
    </source>
</evidence>
<dbReference type="InterPro" id="IPR049469">
    <property type="entry name" value="RRP40_KH-I"/>
</dbReference>
<dbReference type="STRING" id="331657.A0A4U0VSZ2"/>